<accession>A0ABY4E8U6</accession>
<dbReference type="PANTHER" id="PTHR43198">
    <property type="entry name" value="BIFUNCTIONAL TH2 PROTEIN"/>
    <property type="match status" value="1"/>
</dbReference>
<evidence type="ECO:0000256" key="1">
    <source>
        <dbReference type="RuleBase" id="RU363093"/>
    </source>
</evidence>
<keyword evidence="1" id="KW-0784">Thiamine biosynthesis</keyword>
<comment type="catalytic activity">
    <reaction evidence="1">
        <text>thiamine + H2O = 5-(2-hydroxyethyl)-4-methylthiazole + 4-amino-5-hydroxymethyl-2-methylpyrimidine + H(+)</text>
        <dbReference type="Rhea" id="RHEA:17509"/>
        <dbReference type="ChEBI" id="CHEBI:15377"/>
        <dbReference type="ChEBI" id="CHEBI:15378"/>
        <dbReference type="ChEBI" id="CHEBI:16892"/>
        <dbReference type="ChEBI" id="CHEBI:17957"/>
        <dbReference type="ChEBI" id="CHEBI:18385"/>
        <dbReference type="EC" id="3.5.99.2"/>
    </reaction>
</comment>
<proteinExistence type="inferred from homology"/>
<dbReference type="SUPFAM" id="SSF48613">
    <property type="entry name" value="Heme oxygenase-like"/>
    <property type="match status" value="1"/>
</dbReference>
<sequence>MSFTQDVWQRNHALYQATVQHPFNQELAAGTLSREAFIHYVIQDAHYLLAYGRALAVIGAKAYDADSVIQFTEAAKLAIIVERSLHDGFMADFGISKEDFEAAPLSQACHHYTSFLQATAWAESYPVALAAVLPCYWVYAQVGNDIVDQSVANNPYQKWVDTYVSDEFQDAVTKVLATIDALAEQADAATVEKMHAAYTRGAELEWVFWDSAYRCEQWPLLQDALKPA</sequence>
<comment type="function">
    <text evidence="1">Catalyzes an amino-pyrimidine hydrolysis reaction at the C5' of the pyrimidine moiety of thiamine compounds, a reaction that is part of a thiamine salvage pathway.</text>
</comment>
<dbReference type="InterPro" id="IPR016084">
    <property type="entry name" value="Haem_Oase-like_multi-hlx"/>
</dbReference>
<evidence type="ECO:0000259" key="2">
    <source>
        <dbReference type="Pfam" id="PF03070"/>
    </source>
</evidence>
<gene>
    <name evidence="3" type="primary">tenA</name>
    <name evidence="3" type="ORF">LVJ81_08970</name>
</gene>
<evidence type="ECO:0000313" key="4">
    <source>
        <dbReference type="Proteomes" id="UP000832034"/>
    </source>
</evidence>
<dbReference type="InterPro" id="IPR027574">
    <property type="entry name" value="Thiaminase_II"/>
</dbReference>
<dbReference type="InterPro" id="IPR050967">
    <property type="entry name" value="Thiamine_Salvage_TenA"/>
</dbReference>
<dbReference type="Pfam" id="PF03070">
    <property type="entry name" value="TENA_THI-4"/>
    <property type="match status" value="1"/>
</dbReference>
<keyword evidence="4" id="KW-1185">Reference proteome</keyword>
<dbReference type="EMBL" id="CP091512">
    <property type="protein sequence ID" value="UOO91761.1"/>
    <property type="molecule type" value="Genomic_DNA"/>
</dbReference>
<feature type="domain" description="Thiaminase-2/PQQC" evidence="2">
    <location>
        <begin position="9"/>
        <end position="214"/>
    </location>
</feature>
<name>A0ABY4E8U6_VITST</name>
<dbReference type="InterPro" id="IPR004305">
    <property type="entry name" value="Thiaminase-2/PQQC"/>
</dbReference>
<dbReference type="NCBIfam" id="TIGR04306">
    <property type="entry name" value="salvage_TenA"/>
    <property type="match status" value="1"/>
</dbReference>
<comment type="similarity">
    <text evidence="1">Belongs to the TenA family.</text>
</comment>
<keyword evidence="1" id="KW-0378">Hydrolase</keyword>
<dbReference type="RefSeq" id="WP_019958635.1">
    <property type="nucleotide sequence ID" value="NZ_CP091512.1"/>
</dbReference>
<dbReference type="Proteomes" id="UP000832034">
    <property type="component" value="Chromosome"/>
</dbReference>
<reference evidence="3" key="1">
    <citation type="submission" date="2021-12" db="EMBL/GenBank/DDBJ databases">
        <authorList>
            <person name="Veyrier F.J."/>
        </authorList>
    </citation>
    <scope>NUCLEOTIDE SEQUENCE</scope>
    <source>
        <strain evidence="3">SAG 1488-6</strain>
    </source>
</reference>
<dbReference type="EC" id="3.5.99.2" evidence="1"/>
<reference evidence="3" key="2">
    <citation type="journal article" date="2022" name="Res Sq">
        <title>Evolution of multicellular longitudinally dividing oral cavity symbionts (Neisseriaceae).</title>
        <authorList>
            <person name="Nyongesa S."/>
            <person name="Weber P."/>
            <person name="Bernet E."/>
            <person name="Pullido F."/>
            <person name="Nieckarz M."/>
            <person name="Delaby M."/>
            <person name="Nieves C."/>
            <person name="Viehboeck T."/>
            <person name="Krause N."/>
            <person name="Rivera-Millot A."/>
            <person name="Nakamura A."/>
            <person name="Vischer N."/>
            <person name="VanNieuwenhze M."/>
            <person name="Brun Y."/>
            <person name="Cava F."/>
            <person name="Bulgheresi S."/>
            <person name="Veyrier F."/>
        </authorList>
    </citation>
    <scope>NUCLEOTIDE SEQUENCE</scope>
    <source>
        <strain evidence="3">SAG 1488-6</strain>
    </source>
</reference>
<dbReference type="CDD" id="cd19365">
    <property type="entry name" value="TenA_C-like"/>
    <property type="match status" value="1"/>
</dbReference>
<dbReference type="Gene3D" id="1.20.910.10">
    <property type="entry name" value="Heme oxygenase-like"/>
    <property type="match status" value="1"/>
</dbReference>
<comment type="catalytic activity">
    <reaction evidence="1">
        <text>4-amino-5-aminomethyl-2-methylpyrimidine + H2O = 4-amino-5-hydroxymethyl-2-methylpyrimidine + NH4(+)</text>
        <dbReference type="Rhea" id="RHEA:31799"/>
        <dbReference type="ChEBI" id="CHEBI:15377"/>
        <dbReference type="ChEBI" id="CHEBI:16892"/>
        <dbReference type="ChEBI" id="CHEBI:28938"/>
        <dbReference type="ChEBI" id="CHEBI:63416"/>
        <dbReference type="EC" id="3.5.99.2"/>
    </reaction>
</comment>
<dbReference type="PANTHER" id="PTHR43198:SF2">
    <property type="entry name" value="SI:CH1073-67J19.1-RELATED"/>
    <property type="match status" value="1"/>
</dbReference>
<protein>
    <recommendedName>
        <fullName evidence="1">Aminopyrimidine aminohydrolase</fullName>
        <ecNumber evidence="1">3.5.99.2</ecNumber>
    </recommendedName>
</protein>
<evidence type="ECO:0000313" key="3">
    <source>
        <dbReference type="EMBL" id="UOO91761.1"/>
    </source>
</evidence>
<comment type="pathway">
    <text evidence="1">Cofactor biosynthesis; thiamine diphosphate biosynthesis.</text>
</comment>
<organism evidence="3 4">
    <name type="scientific">Vitreoscilla stercoraria</name>
    <dbReference type="NCBI Taxonomy" id="61"/>
    <lineage>
        <taxon>Bacteria</taxon>
        <taxon>Pseudomonadati</taxon>
        <taxon>Pseudomonadota</taxon>
        <taxon>Betaproteobacteria</taxon>
        <taxon>Neisseriales</taxon>
        <taxon>Neisseriaceae</taxon>
        <taxon>Vitreoscilla</taxon>
    </lineage>
</organism>